<gene>
    <name evidence="2" type="ORF">EHT25_15550</name>
</gene>
<evidence type="ECO:0000313" key="2">
    <source>
        <dbReference type="EMBL" id="RRB04873.1"/>
    </source>
</evidence>
<dbReference type="AlphaFoldDB" id="A0A3P1BVI0"/>
<feature type="transmembrane region" description="Helical" evidence="1">
    <location>
        <begin position="46"/>
        <end position="66"/>
    </location>
</feature>
<protein>
    <submittedName>
        <fullName evidence="2">Uncharacterized protein</fullName>
    </submittedName>
</protein>
<proteinExistence type="predicted"/>
<dbReference type="EMBL" id="RQJO01000008">
    <property type="protein sequence ID" value="RRB04873.1"/>
    <property type="molecule type" value="Genomic_DNA"/>
</dbReference>
<keyword evidence="1" id="KW-0472">Membrane</keyword>
<keyword evidence="3" id="KW-1185">Reference proteome</keyword>
<keyword evidence="1" id="KW-0812">Transmembrane</keyword>
<dbReference type="Proteomes" id="UP000271925">
    <property type="component" value="Unassembled WGS sequence"/>
</dbReference>
<keyword evidence="1" id="KW-1133">Transmembrane helix</keyword>
<dbReference type="OrthoDB" id="1099872at2"/>
<evidence type="ECO:0000256" key="1">
    <source>
        <dbReference type="SAM" id="Phobius"/>
    </source>
</evidence>
<comment type="caution">
    <text evidence="2">The sequence shown here is derived from an EMBL/GenBank/DDBJ whole genome shotgun (WGS) entry which is preliminary data.</text>
</comment>
<evidence type="ECO:0000313" key="3">
    <source>
        <dbReference type="Proteomes" id="UP000271925"/>
    </source>
</evidence>
<accession>A0A3P1BVI0</accession>
<reference evidence="2 3" key="1">
    <citation type="submission" date="2018-11" db="EMBL/GenBank/DDBJ databases">
        <authorList>
            <person name="Zhou Z."/>
            <person name="Wang G."/>
        </authorList>
    </citation>
    <scope>NUCLEOTIDE SEQUENCE [LARGE SCALE GENOMIC DNA]</scope>
    <source>
        <strain evidence="2 3">KCTC52004</strain>
    </source>
</reference>
<name>A0A3P1BVI0_9BACT</name>
<feature type="transmembrane region" description="Helical" evidence="1">
    <location>
        <begin position="12"/>
        <end position="34"/>
    </location>
</feature>
<dbReference type="RefSeq" id="WP_124875984.1">
    <property type="nucleotide sequence ID" value="NZ_RQJO01000008.1"/>
</dbReference>
<sequence length="105" mass="11711">MEFMWILKGLGFLALGIAFFSLMTLVVMRLWNWLVPSVFNGPKIRFVQALGLLFLTRLLVGGFGFGGAHAGHWRGHHGFDRHHAAVCQPYDKSPNESKAGKTAEQ</sequence>
<organism evidence="2 3">
    <name type="scientific">Larkinella rosea</name>
    <dbReference type="NCBI Taxonomy" id="2025312"/>
    <lineage>
        <taxon>Bacteria</taxon>
        <taxon>Pseudomonadati</taxon>
        <taxon>Bacteroidota</taxon>
        <taxon>Cytophagia</taxon>
        <taxon>Cytophagales</taxon>
        <taxon>Spirosomataceae</taxon>
        <taxon>Larkinella</taxon>
    </lineage>
</organism>